<keyword evidence="7 8" id="KW-0472">Membrane</keyword>
<comment type="similarity">
    <text evidence="2">Belongs to the auxin efflux carrier (TC 2.A.69) family.</text>
</comment>
<keyword evidence="4" id="KW-1003">Cell membrane</keyword>
<feature type="transmembrane region" description="Helical" evidence="8">
    <location>
        <begin position="98"/>
        <end position="118"/>
    </location>
</feature>
<feature type="transmembrane region" description="Helical" evidence="8">
    <location>
        <begin position="124"/>
        <end position="147"/>
    </location>
</feature>
<evidence type="ECO:0000256" key="4">
    <source>
        <dbReference type="ARBA" id="ARBA00022475"/>
    </source>
</evidence>
<comment type="subcellular location">
    <subcellularLocation>
        <location evidence="1">Cell membrane</location>
        <topology evidence="1">Multi-pass membrane protein</topology>
    </subcellularLocation>
</comment>
<evidence type="ECO:0000256" key="3">
    <source>
        <dbReference type="ARBA" id="ARBA00022448"/>
    </source>
</evidence>
<dbReference type="EMBL" id="CACVAY010000042">
    <property type="protein sequence ID" value="CAA6810257.1"/>
    <property type="molecule type" value="Genomic_DNA"/>
</dbReference>
<keyword evidence="3" id="KW-0813">Transport</keyword>
<dbReference type="Gene3D" id="1.20.1530.20">
    <property type="match status" value="1"/>
</dbReference>
<evidence type="ECO:0000256" key="5">
    <source>
        <dbReference type="ARBA" id="ARBA00022692"/>
    </source>
</evidence>
<dbReference type="InterPro" id="IPR038770">
    <property type="entry name" value="Na+/solute_symporter_sf"/>
</dbReference>
<reference evidence="9" key="1">
    <citation type="submission" date="2020-01" db="EMBL/GenBank/DDBJ databases">
        <authorList>
            <person name="Meier V. D."/>
            <person name="Meier V D."/>
        </authorList>
    </citation>
    <scope>NUCLEOTIDE SEQUENCE</scope>
    <source>
        <strain evidence="9">HLG_WM_MAG_07</strain>
    </source>
</reference>
<feature type="transmembrane region" description="Helical" evidence="8">
    <location>
        <begin position="6"/>
        <end position="22"/>
    </location>
</feature>
<name>A0A6S6T0R4_9GAMM</name>
<dbReference type="InterPro" id="IPR004776">
    <property type="entry name" value="Mem_transp_PIN-like"/>
</dbReference>
<keyword evidence="6 8" id="KW-1133">Transmembrane helix</keyword>
<evidence type="ECO:0000256" key="7">
    <source>
        <dbReference type="ARBA" id="ARBA00023136"/>
    </source>
</evidence>
<proteinExistence type="inferred from homology"/>
<organism evidence="9">
    <name type="scientific">uncultured Thiotrichaceae bacterium</name>
    <dbReference type="NCBI Taxonomy" id="298394"/>
    <lineage>
        <taxon>Bacteria</taxon>
        <taxon>Pseudomonadati</taxon>
        <taxon>Pseudomonadota</taxon>
        <taxon>Gammaproteobacteria</taxon>
        <taxon>Thiotrichales</taxon>
        <taxon>Thiotrichaceae</taxon>
        <taxon>environmental samples</taxon>
    </lineage>
</organism>
<gene>
    <name evidence="9" type="ORF">HELGO_WM13499</name>
</gene>
<dbReference type="PANTHER" id="PTHR36838:SF4">
    <property type="entry name" value="AUXIN EFFLUX CARRIER FAMILY PROTEIN"/>
    <property type="match status" value="1"/>
</dbReference>
<dbReference type="AlphaFoldDB" id="A0A6S6T0R4"/>
<evidence type="ECO:0000256" key="8">
    <source>
        <dbReference type="SAM" id="Phobius"/>
    </source>
</evidence>
<dbReference type="GO" id="GO:0005886">
    <property type="term" value="C:plasma membrane"/>
    <property type="evidence" value="ECO:0007669"/>
    <property type="project" value="UniProtKB-SubCell"/>
</dbReference>
<dbReference type="Pfam" id="PF03547">
    <property type="entry name" value="Mem_trans"/>
    <property type="match status" value="1"/>
</dbReference>
<dbReference type="GO" id="GO:0055085">
    <property type="term" value="P:transmembrane transport"/>
    <property type="evidence" value="ECO:0007669"/>
    <property type="project" value="InterPro"/>
</dbReference>
<sequence>MSTFTAALLPIITIIILGYLLKRSHFLPENTWSGIEKLSYYVLFPALLVRTLGSQSINGVPWPSILLVLSSVLLFAALALVIWYRIQSSINGATFTSIFQGGIRFNTYIALAVSQAYFGAEGLALAAVTAGFMIILINLLCISAFVLWGEKNHKNGTSFLREVFGNPLIISCGIGWFLSLSNIGMPTALDNILRIMGNAALPLGLLAVGAALKPKAIHGHLKAILLASFVQFGLKPFSVLLLITTLGLTGIPASVLIIFFMTPTAPAAYILARHLGGDTETMSSIITFQTILAFLIMPIIAALMLP</sequence>
<feature type="transmembrane region" description="Helical" evidence="8">
    <location>
        <begin position="192"/>
        <end position="212"/>
    </location>
</feature>
<accession>A0A6S6T0R4</accession>
<feature type="transmembrane region" description="Helical" evidence="8">
    <location>
        <begin position="34"/>
        <end position="53"/>
    </location>
</feature>
<feature type="transmembrane region" description="Helical" evidence="8">
    <location>
        <begin position="251"/>
        <end position="272"/>
    </location>
</feature>
<evidence type="ECO:0000256" key="2">
    <source>
        <dbReference type="ARBA" id="ARBA00010145"/>
    </source>
</evidence>
<feature type="transmembrane region" description="Helical" evidence="8">
    <location>
        <begin position="284"/>
        <end position="305"/>
    </location>
</feature>
<feature type="transmembrane region" description="Helical" evidence="8">
    <location>
        <begin position="65"/>
        <end position="86"/>
    </location>
</feature>
<keyword evidence="5 8" id="KW-0812">Transmembrane</keyword>
<dbReference type="PANTHER" id="PTHR36838">
    <property type="entry name" value="AUXIN EFFLUX CARRIER FAMILY PROTEIN"/>
    <property type="match status" value="1"/>
</dbReference>
<evidence type="ECO:0000256" key="1">
    <source>
        <dbReference type="ARBA" id="ARBA00004651"/>
    </source>
</evidence>
<evidence type="ECO:0000256" key="6">
    <source>
        <dbReference type="ARBA" id="ARBA00022989"/>
    </source>
</evidence>
<evidence type="ECO:0000313" key="9">
    <source>
        <dbReference type="EMBL" id="CAA6810257.1"/>
    </source>
</evidence>
<feature type="transmembrane region" description="Helical" evidence="8">
    <location>
        <begin position="224"/>
        <end position="245"/>
    </location>
</feature>
<protein>
    <submittedName>
        <fullName evidence="9">Auxin Efflux Carrier</fullName>
    </submittedName>
</protein>
<feature type="transmembrane region" description="Helical" evidence="8">
    <location>
        <begin position="159"/>
        <end position="180"/>
    </location>
</feature>